<sequence length="61" mass="6861">MNNYEAQTCDNCGADLHCYGDLNCECADLKIPEHVQDYIGATFDRCLCRKCILKLIAEMGN</sequence>
<dbReference type="Proteomes" id="UP000283387">
    <property type="component" value="Unassembled WGS sequence"/>
</dbReference>
<dbReference type="RefSeq" id="WP_120273110.1">
    <property type="nucleotide sequence ID" value="NZ_RAPN01000001.1"/>
</dbReference>
<dbReference type="InterPro" id="IPR032720">
    <property type="entry name" value="Cys_rich_CWC"/>
</dbReference>
<gene>
    <name evidence="1" type="ORF">BC643_2212</name>
</gene>
<keyword evidence="2" id="KW-1185">Reference proteome</keyword>
<dbReference type="OrthoDB" id="9800168at2"/>
<evidence type="ECO:0000313" key="1">
    <source>
        <dbReference type="EMBL" id="RKD91844.1"/>
    </source>
</evidence>
<organism evidence="1 2">
    <name type="scientific">Mangrovibacterium diazotrophicum</name>
    <dbReference type="NCBI Taxonomy" id="1261403"/>
    <lineage>
        <taxon>Bacteria</taxon>
        <taxon>Pseudomonadati</taxon>
        <taxon>Bacteroidota</taxon>
        <taxon>Bacteroidia</taxon>
        <taxon>Marinilabiliales</taxon>
        <taxon>Prolixibacteraceae</taxon>
        <taxon>Mangrovibacterium</taxon>
    </lineage>
</organism>
<name>A0A419W8T7_9BACT</name>
<reference evidence="1 2" key="1">
    <citation type="submission" date="2018-09" db="EMBL/GenBank/DDBJ databases">
        <title>Genomic Encyclopedia of Archaeal and Bacterial Type Strains, Phase II (KMG-II): from individual species to whole genera.</title>
        <authorList>
            <person name="Goeker M."/>
        </authorList>
    </citation>
    <scope>NUCLEOTIDE SEQUENCE [LARGE SCALE GENOMIC DNA]</scope>
    <source>
        <strain evidence="1 2">DSM 27148</strain>
    </source>
</reference>
<dbReference type="EMBL" id="RAPN01000001">
    <property type="protein sequence ID" value="RKD91844.1"/>
    <property type="molecule type" value="Genomic_DNA"/>
</dbReference>
<dbReference type="Pfam" id="PF14375">
    <property type="entry name" value="Cys_rich_CWC"/>
    <property type="match status" value="1"/>
</dbReference>
<comment type="caution">
    <text evidence="1">The sequence shown here is derived from an EMBL/GenBank/DDBJ whole genome shotgun (WGS) entry which is preliminary data.</text>
</comment>
<protein>
    <submittedName>
        <fullName evidence="1">Cysteine-rich CWC</fullName>
    </submittedName>
</protein>
<evidence type="ECO:0000313" key="2">
    <source>
        <dbReference type="Proteomes" id="UP000283387"/>
    </source>
</evidence>
<accession>A0A419W8T7</accession>
<proteinExistence type="predicted"/>
<dbReference type="AlphaFoldDB" id="A0A419W8T7"/>